<dbReference type="InterPro" id="IPR001647">
    <property type="entry name" value="HTH_TetR"/>
</dbReference>
<gene>
    <name evidence="6" type="ORF">A2024_01350</name>
</gene>
<dbReference type="PANTHER" id="PTHR30328:SF54">
    <property type="entry name" value="HTH-TYPE TRANSCRIPTIONAL REPRESSOR SCO4008"/>
    <property type="match status" value="1"/>
</dbReference>
<evidence type="ECO:0000259" key="5">
    <source>
        <dbReference type="PROSITE" id="PS50977"/>
    </source>
</evidence>
<sequence>MRTLNDNKKLDILRAAGKVFPRKGFHKTLMDDVAREAKIGKGTIYRYFSHKEDLFFSILENAMDEMHGRMIAARKKRNSPENKVAGMLEALADFVTENRALLNLMHEIEGKEIMKRVKKIKAHNHKVIKVLADELENGARAGKFKQGDYALWAGMMAMASRGAFHSHPEISKSKTIKNITDLFFYGIAKS</sequence>
<dbReference type="EMBL" id="MFFM01000046">
    <property type="protein sequence ID" value="OGF08901.1"/>
    <property type="molecule type" value="Genomic_DNA"/>
</dbReference>
<proteinExistence type="predicted"/>
<comment type="caution">
    <text evidence="6">The sequence shown here is derived from an EMBL/GenBank/DDBJ whole genome shotgun (WGS) entry which is preliminary data.</text>
</comment>
<evidence type="ECO:0000313" key="7">
    <source>
        <dbReference type="Proteomes" id="UP000177230"/>
    </source>
</evidence>
<evidence type="ECO:0000256" key="3">
    <source>
        <dbReference type="ARBA" id="ARBA00023163"/>
    </source>
</evidence>
<protein>
    <recommendedName>
        <fullName evidence="5">HTH tetR-type domain-containing protein</fullName>
    </recommendedName>
</protein>
<organism evidence="6 7">
    <name type="scientific">Candidatus Edwardsbacteria bacterium GWF2_54_11</name>
    <dbReference type="NCBI Taxonomy" id="1817851"/>
    <lineage>
        <taxon>Bacteria</taxon>
        <taxon>Candidatus Edwardsiibacteriota</taxon>
    </lineage>
</organism>
<dbReference type="SUPFAM" id="SSF46689">
    <property type="entry name" value="Homeodomain-like"/>
    <property type="match status" value="1"/>
</dbReference>
<dbReference type="PANTHER" id="PTHR30328">
    <property type="entry name" value="TRANSCRIPTIONAL REPRESSOR"/>
    <property type="match status" value="1"/>
</dbReference>
<dbReference type="InterPro" id="IPR009057">
    <property type="entry name" value="Homeodomain-like_sf"/>
</dbReference>
<evidence type="ECO:0000256" key="1">
    <source>
        <dbReference type="ARBA" id="ARBA00023015"/>
    </source>
</evidence>
<keyword evidence="2 4" id="KW-0238">DNA-binding</keyword>
<keyword evidence="3" id="KW-0804">Transcription</keyword>
<evidence type="ECO:0000256" key="2">
    <source>
        <dbReference type="ARBA" id="ARBA00023125"/>
    </source>
</evidence>
<keyword evidence="1" id="KW-0805">Transcription regulation</keyword>
<feature type="DNA-binding region" description="H-T-H motif" evidence="4">
    <location>
        <begin position="29"/>
        <end position="48"/>
    </location>
</feature>
<dbReference type="PRINTS" id="PR00455">
    <property type="entry name" value="HTHTETR"/>
</dbReference>
<dbReference type="Pfam" id="PF00440">
    <property type="entry name" value="TetR_N"/>
    <property type="match status" value="1"/>
</dbReference>
<dbReference type="InterPro" id="IPR036271">
    <property type="entry name" value="Tet_transcr_reg_TetR-rel_C_sf"/>
</dbReference>
<dbReference type="GO" id="GO:0003677">
    <property type="term" value="F:DNA binding"/>
    <property type="evidence" value="ECO:0007669"/>
    <property type="project" value="UniProtKB-UniRule"/>
</dbReference>
<feature type="domain" description="HTH tetR-type" evidence="5">
    <location>
        <begin position="6"/>
        <end position="66"/>
    </location>
</feature>
<reference evidence="6 7" key="1">
    <citation type="journal article" date="2016" name="Nat. Commun.">
        <title>Thousands of microbial genomes shed light on interconnected biogeochemical processes in an aquifer system.</title>
        <authorList>
            <person name="Anantharaman K."/>
            <person name="Brown C.T."/>
            <person name="Hug L.A."/>
            <person name="Sharon I."/>
            <person name="Castelle C.J."/>
            <person name="Probst A.J."/>
            <person name="Thomas B.C."/>
            <person name="Singh A."/>
            <person name="Wilkins M.J."/>
            <person name="Karaoz U."/>
            <person name="Brodie E.L."/>
            <person name="Williams K.H."/>
            <person name="Hubbard S.S."/>
            <person name="Banfield J.F."/>
        </authorList>
    </citation>
    <scope>NUCLEOTIDE SEQUENCE [LARGE SCALE GENOMIC DNA]</scope>
</reference>
<name>A0A1F5R4Q0_9BACT</name>
<evidence type="ECO:0000313" key="6">
    <source>
        <dbReference type="EMBL" id="OGF08901.1"/>
    </source>
</evidence>
<dbReference type="AlphaFoldDB" id="A0A1F5R4Q0"/>
<evidence type="ECO:0000256" key="4">
    <source>
        <dbReference type="PROSITE-ProRule" id="PRU00335"/>
    </source>
</evidence>
<dbReference type="Proteomes" id="UP000177230">
    <property type="component" value="Unassembled WGS sequence"/>
</dbReference>
<accession>A0A1F5R4Q0</accession>
<dbReference type="Gene3D" id="1.10.10.60">
    <property type="entry name" value="Homeodomain-like"/>
    <property type="match status" value="1"/>
</dbReference>
<dbReference type="SUPFAM" id="SSF48498">
    <property type="entry name" value="Tetracyclin repressor-like, C-terminal domain"/>
    <property type="match status" value="1"/>
</dbReference>
<dbReference type="PROSITE" id="PS50977">
    <property type="entry name" value="HTH_TETR_2"/>
    <property type="match status" value="1"/>
</dbReference>
<dbReference type="Gene3D" id="1.10.357.10">
    <property type="entry name" value="Tetracycline Repressor, domain 2"/>
    <property type="match status" value="1"/>
</dbReference>
<dbReference type="FunFam" id="1.10.10.60:FF:000141">
    <property type="entry name" value="TetR family transcriptional regulator"/>
    <property type="match status" value="1"/>
</dbReference>
<dbReference type="InterPro" id="IPR050109">
    <property type="entry name" value="HTH-type_TetR-like_transc_reg"/>
</dbReference>